<feature type="signal peptide" evidence="1">
    <location>
        <begin position="1"/>
        <end position="24"/>
    </location>
</feature>
<sequence>MKKITAVMMILLAAIFFSGCSSSAASFDVKKEQQAASKQLTAMGKLFSTNETFSRLNTDELKQTLTDKLSDFVTKDELRKMKSEIPQWQAGNYANDLFFIAPRTDEDKAVFLATTPNFTDSHLEEQTLIFQLDYEPEANFSGTTVKLKKEDGTWKVDRIVSE</sequence>
<name>W7CZ16_9LIST</name>
<feature type="chain" id="PRO_5004892671" description="Lipoprotein" evidence="1">
    <location>
        <begin position="25"/>
        <end position="162"/>
    </location>
</feature>
<proteinExistence type="predicted"/>
<dbReference type="AlphaFoldDB" id="W7CZ16"/>
<evidence type="ECO:0000313" key="2">
    <source>
        <dbReference type="EMBL" id="EUJ42005.1"/>
    </source>
</evidence>
<evidence type="ECO:0000313" key="3">
    <source>
        <dbReference type="Proteomes" id="UP000019243"/>
    </source>
</evidence>
<reference evidence="2 3" key="1">
    <citation type="submission" date="2012-12" db="EMBL/GenBank/DDBJ databases">
        <title>Novel taxa of Listeriaceae from agricultural environments in the United States.</title>
        <authorList>
            <person name="den Bakker H.C."/>
            <person name="Allred A."/>
            <person name="Warchocki S."/>
            <person name="Wright E.M."/>
            <person name="Burrell A."/>
            <person name="Nightingale K.K."/>
            <person name="Kephart D."/>
            <person name="Wiedmann M."/>
        </authorList>
    </citation>
    <scope>NUCLEOTIDE SEQUENCE [LARGE SCALE GENOMIC DNA]</scope>
    <source>
        <strain evidence="2 3">FSL F6-1037</strain>
    </source>
</reference>
<dbReference type="Proteomes" id="UP000019243">
    <property type="component" value="Unassembled WGS sequence"/>
</dbReference>
<protein>
    <recommendedName>
        <fullName evidence="4">Lipoprotein</fullName>
    </recommendedName>
</protein>
<keyword evidence="3" id="KW-1185">Reference proteome</keyword>
<accession>W7CZ16</accession>
<dbReference type="RefSeq" id="WP_035313027.1">
    <property type="nucleotide sequence ID" value="NZ_AODH01000004.1"/>
</dbReference>
<keyword evidence="1" id="KW-0732">Signal</keyword>
<gene>
    <name evidence="2" type="ORF">BCAMP_01350</name>
</gene>
<comment type="caution">
    <text evidence="2">The sequence shown here is derived from an EMBL/GenBank/DDBJ whole genome shotgun (WGS) entry which is preliminary data.</text>
</comment>
<evidence type="ECO:0000256" key="1">
    <source>
        <dbReference type="SAM" id="SignalP"/>
    </source>
</evidence>
<dbReference type="EMBL" id="AODH01000004">
    <property type="protein sequence ID" value="EUJ42005.1"/>
    <property type="molecule type" value="Genomic_DNA"/>
</dbReference>
<organism evidence="2 3">
    <name type="scientific">Brochothrix campestris FSL F6-1037</name>
    <dbReference type="NCBI Taxonomy" id="1265861"/>
    <lineage>
        <taxon>Bacteria</taxon>
        <taxon>Bacillati</taxon>
        <taxon>Bacillota</taxon>
        <taxon>Bacilli</taxon>
        <taxon>Bacillales</taxon>
        <taxon>Listeriaceae</taxon>
        <taxon>Brochothrix</taxon>
    </lineage>
</organism>
<dbReference type="OrthoDB" id="9954776at2"/>
<evidence type="ECO:0008006" key="4">
    <source>
        <dbReference type="Google" id="ProtNLM"/>
    </source>
</evidence>
<dbReference type="PROSITE" id="PS51257">
    <property type="entry name" value="PROKAR_LIPOPROTEIN"/>
    <property type="match status" value="1"/>
</dbReference>